<evidence type="ECO:0000313" key="2">
    <source>
        <dbReference type="Proteomes" id="UP000005850"/>
    </source>
</evidence>
<evidence type="ECO:0000313" key="1">
    <source>
        <dbReference type="EMBL" id="AIG26819.1"/>
    </source>
</evidence>
<accession>A0A075R4S0</accession>
<dbReference type="Proteomes" id="UP000005850">
    <property type="component" value="Chromosome"/>
</dbReference>
<name>A0A075R4S0_BRELA</name>
<reference evidence="1 2" key="1">
    <citation type="journal article" date="2011" name="J. Bacteriol.">
        <title>Genome sequence of Brevibacillus laterosporus LMG 15441, a pathogen of invertebrates.</title>
        <authorList>
            <person name="Djukic M."/>
            <person name="Poehlein A."/>
            <person name="Thurmer A."/>
            <person name="Daniel R."/>
        </authorList>
    </citation>
    <scope>NUCLEOTIDE SEQUENCE [LARGE SCALE GENOMIC DNA]</scope>
    <source>
        <strain evidence="1 2">LMG 15441</strain>
    </source>
</reference>
<dbReference type="RefSeq" id="WP_003336391.1">
    <property type="nucleotide sequence ID" value="NZ_CP007806.1"/>
</dbReference>
<keyword evidence="2" id="KW-1185">Reference proteome</keyword>
<proteinExistence type="predicted"/>
<dbReference type="KEGG" id="blr:BRLA_c024990"/>
<protein>
    <submittedName>
        <fullName evidence="1">Uncharacterized protein</fullName>
    </submittedName>
</protein>
<dbReference type="AlphaFoldDB" id="A0A075R4S0"/>
<dbReference type="eggNOG" id="ENOG5032X4R">
    <property type="taxonomic scope" value="Bacteria"/>
</dbReference>
<dbReference type="EMBL" id="CP007806">
    <property type="protein sequence ID" value="AIG26819.1"/>
    <property type="molecule type" value="Genomic_DNA"/>
</dbReference>
<dbReference type="HOGENOM" id="CLU_1902693_0_0_9"/>
<gene>
    <name evidence="1" type="ORF">BRLA_c024990</name>
</gene>
<sequence>MHFDHETGWYVDDSGKTVYDPVNFRLVLLEANVYLDLKNKKIIPMGTPKGIVKEQKVVSATLKAIKGFGKIVRAGGWVLEKTIDLIRKYSREIADACEMLETGTKKALIKALKRFNVPEDVAKDITDIIFWFI</sequence>
<organism evidence="1 2">
    <name type="scientific">Brevibacillus laterosporus LMG 15441</name>
    <dbReference type="NCBI Taxonomy" id="1042163"/>
    <lineage>
        <taxon>Bacteria</taxon>
        <taxon>Bacillati</taxon>
        <taxon>Bacillota</taxon>
        <taxon>Bacilli</taxon>
        <taxon>Bacillales</taxon>
        <taxon>Paenibacillaceae</taxon>
        <taxon>Brevibacillus</taxon>
    </lineage>
</organism>